<dbReference type="Proteomes" id="UP000237966">
    <property type="component" value="Unassembled WGS sequence"/>
</dbReference>
<dbReference type="PANTHER" id="PTHR12526:SF627">
    <property type="entry name" value="D-RHAMNOSYLTRANSFERASE WBPZ"/>
    <property type="match status" value="1"/>
</dbReference>
<feature type="compositionally biased region" description="Basic and acidic residues" evidence="1">
    <location>
        <begin position="345"/>
        <end position="354"/>
    </location>
</feature>
<keyword evidence="2" id="KW-0808">Transferase</keyword>
<sequence length="354" mass="38786">MRILLWHVHGGWTDAFVRGAHDYLLPTTPTRDSWGLGAGGRDWPNALEIAPEQVRDADVDAVLLQRPEEIAESRRLLGCRIGRDMPAVYVEHNVPRGDVPHSRHPLADRDDLIIVHVTHFNALMWDTGSTATTVIEHGIPDPGLLYTGELAHCGVVVNEPVRRGRVVGTDLLGSFAVTAPLDVFGIKTDLLTELSALDTDRIRVQGDLPTHALHAALARRRVYLHPFRWTSLGLALLEAMHLGMPIVALDVTEARRAVPPEAGALSNDLVALTAALRNLIEDPERAAAAGAIAREAALAHYNLTRFQHDWDELLADLPRRSSRCLPPSPPWKGAPDEAAPLRPTVGDRDGLRAR</sequence>
<accession>A0A2S5Y803</accession>
<organism evidence="2 3">
    <name type="scientific">Rathayibacter toxicus</name>
    <dbReference type="NCBI Taxonomy" id="145458"/>
    <lineage>
        <taxon>Bacteria</taxon>
        <taxon>Bacillati</taxon>
        <taxon>Actinomycetota</taxon>
        <taxon>Actinomycetes</taxon>
        <taxon>Micrococcales</taxon>
        <taxon>Microbacteriaceae</taxon>
        <taxon>Rathayibacter</taxon>
    </lineage>
</organism>
<dbReference type="SUPFAM" id="SSF53756">
    <property type="entry name" value="UDP-Glycosyltransferase/glycogen phosphorylase"/>
    <property type="match status" value="1"/>
</dbReference>
<evidence type="ECO:0000313" key="2">
    <source>
        <dbReference type="EMBL" id="PPI15781.1"/>
    </source>
</evidence>
<dbReference type="OrthoDB" id="9794513at2"/>
<reference evidence="2 3" key="1">
    <citation type="submission" date="2018-02" db="EMBL/GenBank/DDBJ databases">
        <title>Bacteriophage NCPPB3778 and a type I-E CRISPR drive the evolution of the US Biological Select Agent, Rathayibacter toxicus.</title>
        <authorList>
            <person name="Davis E.W.II."/>
            <person name="Tabima J.F."/>
            <person name="Weisberg A.J."/>
            <person name="Lopes L.D."/>
            <person name="Wiseman M.S."/>
            <person name="Wiseman M.S."/>
            <person name="Pupko T."/>
            <person name="Belcher M.S."/>
            <person name="Sechler A.J."/>
            <person name="Tancos M.A."/>
            <person name="Schroeder B.K."/>
            <person name="Murray T.D."/>
            <person name="Luster D.G."/>
            <person name="Schneider W.L."/>
            <person name="Rogers E."/>
            <person name="Andreote F.D."/>
            <person name="Grunwald N.J."/>
            <person name="Putnam M.L."/>
            <person name="Chang J.H."/>
        </authorList>
    </citation>
    <scope>NUCLEOTIDE SEQUENCE [LARGE SCALE GENOMIC DNA]</scope>
    <source>
        <strain evidence="2 3">FH99</strain>
    </source>
</reference>
<dbReference type="EMBL" id="PSWU01000005">
    <property type="protein sequence ID" value="PPI15781.1"/>
    <property type="molecule type" value="Genomic_DNA"/>
</dbReference>
<protein>
    <submittedName>
        <fullName evidence="2">Glycosyl transferase</fullName>
    </submittedName>
</protein>
<dbReference type="GO" id="GO:0016740">
    <property type="term" value="F:transferase activity"/>
    <property type="evidence" value="ECO:0007669"/>
    <property type="project" value="UniProtKB-KW"/>
</dbReference>
<name>A0A2S5Y803_9MICO</name>
<dbReference type="Gene3D" id="3.40.50.2000">
    <property type="entry name" value="Glycogen Phosphorylase B"/>
    <property type="match status" value="1"/>
</dbReference>
<evidence type="ECO:0000256" key="1">
    <source>
        <dbReference type="SAM" id="MobiDB-lite"/>
    </source>
</evidence>
<gene>
    <name evidence="2" type="ORF">C5C51_04070</name>
</gene>
<dbReference type="AlphaFoldDB" id="A0A2S5Y803"/>
<proteinExistence type="predicted"/>
<evidence type="ECO:0000313" key="3">
    <source>
        <dbReference type="Proteomes" id="UP000237966"/>
    </source>
</evidence>
<comment type="caution">
    <text evidence="2">The sequence shown here is derived from an EMBL/GenBank/DDBJ whole genome shotgun (WGS) entry which is preliminary data.</text>
</comment>
<feature type="region of interest" description="Disordered" evidence="1">
    <location>
        <begin position="324"/>
        <end position="354"/>
    </location>
</feature>
<dbReference type="PANTHER" id="PTHR12526">
    <property type="entry name" value="GLYCOSYLTRANSFERASE"/>
    <property type="match status" value="1"/>
</dbReference>
<dbReference type="RefSeq" id="WP_081656823.1">
    <property type="nucleotide sequence ID" value="NZ_CP037977.1"/>
</dbReference>
<dbReference type="Pfam" id="PF13692">
    <property type="entry name" value="Glyco_trans_1_4"/>
    <property type="match status" value="1"/>
</dbReference>